<dbReference type="InterPro" id="IPR047187">
    <property type="entry name" value="SF1_C_Upf1"/>
</dbReference>
<dbReference type="OrthoDB" id="9757917at2"/>
<feature type="domain" description="DNA2/NAM7 helicase helicase" evidence="2">
    <location>
        <begin position="741"/>
        <end position="946"/>
    </location>
</feature>
<evidence type="ECO:0000259" key="2">
    <source>
        <dbReference type="Pfam" id="PF13086"/>
    </source>
</evidence>
<dbReference type="CDD" id="cd18808">
    <property type="entry name" value="SF1_C_Upf1"/>
    <property type="match status" value="1"/>
</dbReference>
<accession>A0A4Y4CS34</accession>
<keyword evidence="5" id="KW-1185">Reference proteome</keyword>
<dbReference type="PANTHER" id="PTHR10887:SF495">
    <property type="entry name" value="HELICASE SENATAXIN ISOFORM X1-RELATED"/>
    <property type="match status" value="1"/>
</dbReference>
<name>A0A4Y4CS34_ZOORA</name>
<dbReference type="InterPro" id="IPR045055">
    <property type="entry name" value="DNA2/NAM7-like"/>
</dbReference>
<dbReference type="RefSeq" id="WP_141349808.1">
    <property type="nucleotide sequence ID" value="NZ_BJNV01000011.1"/>
</dbReference>
<organism evidence="4 5">
    <name type="scientific">Zoogloea ramigera</name>
    <dbReference type="NCBI Taxonomy" id="350"/>
    <lineage>
        <taxon>Bacteria</taxon>
        <taxon>Pseudomonadati</taxon>
        <taxon>Pseudomonadota</taxon>
        <taxon>Betaproteobacteria</taxon>
        <taxon>Rhodocyclales</taxon>
        <taxon>Zoogloeaceae</taxon>
        <taxon>Zoogloea</taxon>
    </lineage>
</organism>
<dbReference type="Gene3D" id="3.40.50.300">
    <property type="entry name" value="P-loop containing nucleotide triphosphate hydrolases"/>
    <property type="match status" value="3"/>
</dbReference>
<dbReference type="EMBL" id="BJNV01000011">
    <property type="protein sequence ID" value="GEC94852.1"/>
    <property type="molecule type" value="Genomic_DNA"/>
</dbReference>
<feature type="domain" description="DNA2/NAM7 helicase helicase" evidence="2">
    <location>
        <begin position="378"/>
        <end position="556"/>
    </location>
</feature>
<dbReference type="Pfam" id="PF13087">
    <property type="entry name" value="AAA_12"/>
    <property type="match status" value="1"/>
</dbReference>
<evidence type="ECO:0000256" key="1">
    <source>
        <dbReference type="SAM" id="MobiDB-lite"/>
    </source>
</evidence>
<proteinExistence type="predicted"/>
<feature type="compositionally biased region" description="Polar residues" evidence="1">
    <location>
        <begin position="1304"/>
        <end position="1314"/>
    </location>
</feature>
<dbReference type="PANTHER" id="PTHR10887">
    <property type="entry name" value="DNA2/NAM7 HELICASE FAMILY"/>
    <property type="match status" value="1"/>
</dbReference>
<comment type="caution">
    <text evidence="4">The sequence shown here is derived from an EMBL/GenBank/DDBJ whole genome shotgun (WGS) entry which is preliminary data.</text>
</comment>
<gene>
    <name evidence="4" type="ORF">ZRA01_09250</name>
</gene>
<evidence type="ECO:0000313" key="4">
    <source>
        <dbReference type="EMBL" id="GEC94852.1"/>
    </source>
</evidence>
<feature type="region of interest" description="Disordered" evidence="1">
    <location>
        <begin position="1287"/>
        <end position="1314"/>
    </location>
</feature>
<dbReference type="SUPFAM" id="SSF52540">
    <property type="entry name" value="P-loop containing nucleoside triphosphate hydrolases"/>
    <property type="match status" value="2"/>
</dbReference>
<dbReference type="InterPro" id="IPR027417">
    <property type="entry name" value="P-loop_NTPase"/>
</dbReference>
<evidence type="ECO:0008006" key="6">
    <source>
        <dbReference type="Google" id="ProtNLM"/>
    </source>
</evidence>
<dbReference type="Pfam" id="PF13086">
    <property type="entry name" value="AAA_11"/>
    <property type="match status" value="2"/>
</dbReference>
<evidence type="ECO:0000313" key="5">
    <source>
        <dbReference type="Proteomes" id="UP000318422"/>
    </source>
</evidence>
<protein>
    <recommendedName>
        <fullName evidence="6">AAA domain-containing protein</fullName>
    </recommendedName>
</protein>
<sequence>MANLYIWVDDRNRERVSRTVGELARRHPQLRDFLTGGDRIEGMLNLLFPHGMPMEYYAANLSIENRPDDNLSLALRPVINPEQPWPFPRGCSLAVRGFWPTRVPSPVFMVQDLFEVADAPGHSYERSLSVVVYQDNPQPPRIQRNNNALTRELAFELPPISITTREKLVDWTEFLKWKRKLVSEKTRGLRFIQREWQEDRIVFRVIGESEQSLREVHRSLSRQDVMAFDLNVSVDPWTFRISDREGAKRAPRGFELGQPEAMAKIAPHKDKIKDCEWNEPHLAEVVVALSEDDQNQLTVAEDLANIRQMILSRIPEQGFLSVSAAGDLALIRRHEMAIKRLQDQGGYAPYLSSYLFDARQAKKPSAKESITHWFRDDLNPFQKDAVEKILTAPDLCLIQGPPGTGKTTVIAEAIMQLARRGERVLLASQAHTAVDNALERLGKHPDLRVIRLARDLDKVSGDGKSFVQQAALSRYYSSLAEHASDRFLKPWRETADRMSQLQSWLNRAEYVRRDIVEAQRGIDLYEQGRVRAKLERDLAWQRLQEQAQKHEDAKRKRNRLSTLREFLVTGEEDVADGCPLPEPLSSELAFSLFGLTAARTKLPVSKADWDAVPQQRPQMLAGLVRCWRKLRTREQELEKDVARLYAAGPRSLQSPDVAIRIAELEAEEKALAERVDDDDSLVSAWRAKRQEIKQLRNSSAGGLSADLYSDLFVDADRWCAAIDNAEQVGAELADRLAALRTSNAAIDQALERLIAEVYRLIDLCEVPEIDESEWRQREQELEQHIRTEPRVNQSLTSSLARASELLLAQAAENSANDNPIDVAALLSQEILVRQGEVRTLEEQIQNQKDEQYVWGQLIQDWVNDLRRPASAQSDWEHFKEVYVPQCNVVAITCNEREQTLEDSGQVSFDVAIIDEVSKATPLEMLLPLMRARRSILVGDHRQLPPLFQEGADAQTFSDVVEEAEQDEQESRTALTRQNLHRFEKMVTASLFKSHFEAADDAIRARLEVQFRMHPQIMTMVNHFYERRLTCGLEFPNYDRNHGLVLVDADGKSIVKPALDGGGNRIPKNISLPSSEIPRAEKEKVVHEGDHVLWVDTSRNLEGQIHKEDMDAAGKPARSNRLEAQLIAHTLLQLDKQSALLGYSAQKRRQVGVVSFYARQCRLICEAIRTVKPSGQFECLDVEVNTVIRYQGKEKPIILVSLVRNDGIDTRSQGMARRRSSRANVARYEFINVAFSRAQELLIVFGARSMYESYEVTLPHMDQEGSTTRTVYKDILDQLDRDARLIPASRLMRNDNPGQRKFTPRPSNGNRGNQR</sequence>
<feature type="domain" description="DNA2/NAM7 helicase-like C-terminal" evidence="3">
    <location>
        <begin position="988"/>
        <end position="1247"/>
    </location>
</feature>
<dbReference type="InterPro" id="IPR041679">
    <property type="entry name" value="DNA2/NAM7-like_C"/>
</dbReference>
<dbReference type="GO" id="GO:0004386">
    <property type="term" value="F:helicase activity"/>
    <property type="evidence" value="ECO:0007669"/>
    <property type="project" value="InterPro"/>
</dbReference>
<evidence type="ECO:0000259" key="3">
    <source>
        <dbReference type="Pfam" id="PF13087"/>
    </source>
</evidence>
<reference evidence="4 5" key="1">
    <citation type="submission" date="2019-06" db="EMBL/GenBank/DDBJ databases">
        <title>Whole genome shotgun sequence of Zoogloea ramigera NBRC 15342.</title>
        <authorList>
            <person name="Hosoyama A."/>
            <person name="Uohara A."/>
            <person name="Ohji S."/>
            <person name="Ichikawa N."/>
        </authorList>
    </citation>
    <scope>NUCLEOTIDE SEQUENCE [LARGE SCALE GENOMIC DNA]</scope>
    <source>
        <strain evidence="4 5">NBRC 15342</strain>
    </source>
</reference>
<dbReference type="InterPro" id="IPR041677">
    <property type="entry name" value="DNA2/NAM7_AAA_11"/>
</dbReference>
<dbReference type="Proteomes" id="UP000318422">
    <property type="component" value="Unassembled WGS sequence"/>
</dbReference>